<evidence type="ECO:0000256" key="5">
    <source>
        <dbReference type="ARBA" id="ARBA00023136"/>
    </source>
</evidence>
<organism evidence="8 9">
    <name type="scientific">Phytophthora nicotianae</name>
    <name type="common">Potato buckeye rot agent</name>
    <name type="synonym">Phytophthora parasitica</name>
    <dbReference type="NCBI Taxonomy" id="4792"/>
    <lineage>
        <taxon>Eukaryota</taxon>
        <taxon>Sar</taxon>
        <taxon>Stramenopiles</taxon>
        <taxon>Oomycota</taxon>
        <taxon>Peronosporomycetes</taxon>
        <taxon>Peronosporales</taxon>
        <taxon>Peronosporaceae</taxon>
        <taxon>Phytophthora</taxon>
    </lineage>
</organism>
<comment type="subcellular location">
    <subcellularLocation>
        <location evidence="1">Membrane</location>
        <topology evidence="1">Multi-pass membrane protein</topology>
    </subcellularLocation>
</comment>
<feature type="transmembrane region" description="Helical" evidence="6">
    <location>
        <begin position="149"/>
        <end position="168"/>
    </location>
</feature>
<dbReference type="GO" id="GO:0016491">
    <property type="term" value="F:oxidoreductase activity"/>
    <property type="evidence" value="ECO:0007669"/>
    <property type="project" value="UniProtKB-KW"/>
</dbReference>
<keyword evidence="3 6" id="KW-1133">Transmembrane helix</keyword>
<feature type="transmembrane region" description="Helical" evidence="6">
    <location>
        <begin position="213"/>
        <end position="239"/>
    </location>
</feature>
<dbReference type="Gene3D" id="3.40.50.80">
    <property type="entry name" value="Nucleotide-binding domain of ferredoxin-NADP reductase (FNR) module"/>
    <property type="match status" value="1"/>
</dbReference>
<keyword evidence="2 6" id="KW-0812">Transmembrane</keyword>
<dbReference type="InterPro" id="IPR013130">
    <property type="entry name" value="Fe3_Rdtase_TM_dom"/>
</dbReference>
<dbReference type="OrthoDB" id="167398at2759"/>
<dbReference type="AlphaFoldDB" id="A0A0W8D0U6"/>
<evidence type="ECO:0000256" key="3">
    <source>
        <dbReference type="ARBA" id="ARBA00022989"/>
    </source>
</evidence>
<dbReference type="InterPro" id="IPR050369">
    <property type="entry name" value="RBOH/FRE"/>
</dbReference>
<dbReference type="EMBL" id="LNFO01001593">
    <property type="protein sequence ID" value="KUF90009.1"/>
    <property type="molecule type" value="Genomic_DNA"/>
</dbReference>
<dbReference type="Pfam" id="PF08022">
    <property type="entry name" value="FAD_binding_8"/>
    <property type="match status" value="1"/>
</dbReference>
<accession>A0A0W8D0U6</accession>
<evidence type="ECO:0000313" key="9">
    <source>
        <dbReference type="Proteomes" id="UP000052943"/>
    </source>
</evidence>
<evidence type="ECO:0000259" key="7">
    <source>
        <dbReference type="PROSITE" id="PS51384"/>
    </source>
</evidence>
<evidence type="ECO:0000313" key="8">
    <source>
        <dbReference type="EMBL" id="KUF90009.1"/>
    </source>
</evidence>
<name>A0A0W8D0U6_PHYNI</name>
<dbReference type="STRING" id="4790.A0A0W8D0U6"/>
<dbReference type="InterPro" id="IPR017927">
    <property type="entry name" value="FAD-bd_FR_type"/>
</dbReference>
<dbReference type="CDD" id="cd06186">
    <property type="entry name" value="NOX_Duox_like_FAD_NADP"/>
    <property type="match status" value="1"/>
</dbReference>
<keyword evidence="5 6" id="KW-0472">Membrane</keyword>
<dbReference type="PANTHER" id="PTHR11972">
    <property type="entry name" value="NADPH OXIDASE"/>
    <property type="match status" value="1"/>
</dbReference>
<evidence type="ECO:0000256" key="2">
    <source>
        <dbReference type="ARBA" id="ARBA00022692"/>
    </source>
</evidence>
<dbReference type="Pfam" id="PF01794">
    <property type="entry name" value="Ferric_reduct"/>
    <property type="match status" value="1"/>
</dbReference>
<evidence type="ECO:0000256" key="1">
    <source>
        <dbReference type="ARBA" id="ARBA00004141"/>
    </source>
</evidence>
<gene>
    <name evidence="8" type="ORF">AM587_10008888</name>
</gene>
<comment type="caution">
    <text evidence="8">The sequence shown here is derived from an EMBL/GenBank/DDBJ whole genome shotgun (WGS) entry which is preliminary data.</text>
</comment>
<dbReference type="SFLD" id="SFLDG01168">
    <property type="entry name" value="Ferric_reductase_subgroup_(FRE"/>
    <property type="match status" value="1"/>
</dbReference>
<feature type="transmembrane region" description="Helical" evidence="6">
    <location>
        <begin position="180"/>
        <end position="201"/>
    </location>
</feature>
<dbReference type="SUPFAM" id="SSF63380">
    <property type="entry name" value="Riboflavin synthase domain-like"/>
    <property type="match status" value="1"/>
</dbReference>
<dbReference type="Proteomes" id="UP000052943">
    <property type="component" value="Unassembled WGS sequence"/>
</dbReference>
<dbReference type="PROSITE" id="PS51384">
    <property type="entry name" value="FAD_FR"/>
    <property type="match status" value="1"/>
</dbReference>
<dbReference type="Gene3D" id="2.40.30.10">
    <property type="entry name" value="Translation factors"/>
    <property type="match status" value="1"/>
</dbReference>
<reference evidence="8 9" key="1">
    <citation type="submission" date="2015-11" db="EMBL/GenBank/DDBJ databases">
        <title>Genomes and virulence difference between two physiological races of Phytophthora nicotianae.</title>
        <authorList>
            <person name="Liu H."/>
            <person name="Ma X."/>
            <person name="Yu H."/>
            <person name="Fang D."/>
            <person name="Li Y."/>
            <person name="Wang X."/>
            <person name="Wang W."/>
            <person name="Dong Y."/>
            <person name="Xiao B."/>
        </authorList>
    </citation>
    <scope>NUCLEOTIDE SEQUENCE [LARGE SCALE GENOMIC DNA]</scope>
    <source>
        <strain evidence="9">race 0</strain>
    </source>
</reference>
<proteinExistence type="predicted"/>
<dbReference type="InterPro" id="IPR013112">
    <property type="entry name" value="FAD-bd_8"/>
</dbReference>
<keyword evidence="4" id="KW-0560">Oxidoreductase</keyword>
<sequence>MTTASADNGIPILEDSVSTDSRCSWDDSTTVKTCIFNVVTAVRELSASRILQSLLRFRWRLSRTLFSKPIVFFTAELNIKVGDIVVLFPVVLALVLVSTVQTINYNVKDSGISSSIALAAVFGLVVRNNALLLVITGISFERALFYHKLLAFITITLTALHGLAYILARNNGQIERNPKVASGMIAFIAMVMLYLLSLGCVRRRFYRFFVRSHWILFIVILVSAVLHGSVIALVGILPWELDVVYRLVYRSRIYNNGTIFGRKSGSLSNDLNTRTATKNTNRLGVAAQDQLEIFQLPDDITCIRFPRVRPDTGEEFKYKAGQYAFLCVPILSSLEWHPFCFSSSPCEDYVTFHIKAVGDWTMQLLLAAPEARNEGKASFEVLIDGPYGNLSIDIEDMVTYSHFVLFAEDMGVTSMRSIVNWLYSQCYSQKPRSLHRLRFIWSVSDSEILRAALMRVDIGRMTRDPYLPDVLLCPTTLNTSDETFFTEIYLTRGLAGAQIPPDPRLRKCLWFNRRPDTGRILREMGQQATKLGKSRIAVLVSGTESMAKEVIEKSIRLSRDMNLCFDVHSDQLTF</sequence>
<evidence type="ECO:0000256" key="4">
    <source>
        <dbReference type="ARBA" id="ARBA00023002"/>
    </source>
</evidence>
<feature type="domain" description="FAD-binding FR-type" evidence="7">
    <location>
        <begin position="278"/>
        <end position="393"/>
    </location>
</feature>
<dbReference type="GO" id="GO:0005886">
    <property type="term" value="C:plasma membrane"/>
    <property type="evidence" value="ECO:0007669"/>
    <property type="project" value="TreeGrafter"/>
</dbReference>
<dbReference type="PANTHER" id="PTHR11972:SF55">
    <property type="entry name" value="FERRIC REDUCTASE"/>
    <property type="match status" value="1"/>
</dbReference>
<feature type="transmembrane region" description="Helical" evidence="6">
    <location>
        <begin position="84"/>
        <end position="103"/>
    </location>
</feature>
<dbReference type="InterPro" id="IPR039261">
    <property type="entry name" value="FNR_nucleotide-bd"/>
</dbReference>
<evidence type="ECO:0000256" key="6">
    <source>
        <dbReference type="SAM" id="Phobius"/>
    </source>
</evidence>
<dbReference type="InterPro" id="IPR017938">
    <property type="entry name" value="Riboflavin_synthase-like_b-brl"/>
</dbReference>
<feature type="transmembrane region" description="Helical" evidence="6">
    <location>
        <begin position="115"/>
        <end position="137"/>
    </location>
</feature>
<protein>
    <submittedName>
        <fullName evidence="8">Cytochrome b-245 heavy chain</fullName>
    </submittedName>
</protein>